<dbReference type="EMBL" id="MLQL01000010">
    <property type="protein sequence ID" value="OQE24086.1"/>
    <property type="molecule type" value="Genomic_DNA"/>
</dbReference>
<evidence type="ECO:0000256" key="1">
    <source>
        <dbReference type="ARBA" id="ARBA00022737"/>
    </source>
</evidence>
<name>A0A1V6TD51_9EURO</name>
<keyword evidence="6" id="KW-1185">Reference proteome</keyword>
<dbReference type="Gene3D" id="3.90.550.10">
    <property type="entry name" value="Spore Coat Polysaccharide Biosynthesis Protein SpsA, Chain A"/>
    <property type="match status" value="1"/>
</dbReference>
<dbReference type="Pfam" id="PF12796">
    <property type="entry name" value="Ank_2"/>
    <property type="match status" value="1"/>
</dbReference>
<dbReference type="PANTHER" id="PTHR24198">
    <property type="entry name" value="ANKYRIN REPEAT AND PROTEIN KINASE DOMAIN-CONTAINING PROTEIN"/>
    <property type="match status" value="1"/>
</dbReference>
<gene>
    <name evidence="5" type="ORF">PENFLA_c010G10880</name>
</gene>
<keyword evidence="2 3" id="KW-0040">ANK repeat</keyword>
<dbReference type="Gene3D" id="1.25.40.20">
    <property type="entry name" value="Ankyrin repeat-containing domain"/>
    <property type="match status" value="4"/>
</dbReference>
<dbReference type="SMART" id="SM00248">
    <property type="entry name" value="ANK"/>
    <property type="match status" value="8"/>
</dbReference>
<dbReference type="InterPro" id="IPR036770">
    <property type="entry name" value="Ankyrin_rpt-contain_sf"/>
</dbReference>
<reference evidence="6" key="1">
    <citation type="journal article" date="2017" name="Nat. Microbiol.">
        <title>Global analysis of biosynthetic gene clusters reveals vast potential of secondary metabolite production in Penicillium species.</title>
        <authorList>
            <person name="Nielsen J.C."/>
            <person name="Grijseels S."/>
            <person name="Prigent S."/>
            <person name="Ji B."/>
            <person name="Dainat J."/>
            <person name="Nielsen K.F."/>
            <person name="Frisvad J.C."/>
            <person name="Workman M."/>
            <person name="Nielsen J."/>
        </authorList>
    </citation>
    <scope>NUCLEOTIDE SEQUENCE [LARGE SCALE GENOMIC DNA]</scope>
    <source>
        <strain evidence="6">IBT 14082</strain>
    </source>
</reference>
<dbReference type="PANTHER" id="PTHR24198:SF165">
    <property type="entry name" value="ANKYRIN REPEAT-CONTAINING PROTEIN-RELATED"/>
    <property type="match status" value="1"/>
</dbReference>
<dbReference type="SUPFAM" id="SSF53448">
    <property type="entry name" value="Nucleotide-diphospho-sugar transferases"/>
    <property type="match status" value="1"/>
</dbReference>
<dbReference type="InterPro" id="IPR002110">
    <property type="entry name" value="Ankyrin_rpt"/>
</dbReference>
<feature type="region of interest" description="Disordered" evidence="4">
    <location>
        <begin position="459"/>
        <end position="498"/>
    </location>
</feature>
<evidence type="ECO:0000313" key="6">
    <source>
        <dbReference type="Proteomes" id="UP000191342"/>
    </source>
</evidence>
<dbReference type="PROSITE" id="PS50297">
    <property type="entry name" value="ANK_REP_REGION"/>
    <property type="match status" value="1"/>
</dbReference>
<organism evidence="5 6">
    <name type="scientific">Penicillium flavigenum</name>
    <dbReference type="NCBI Taxonomy" id="254877"/>
    <lineage>
        <taxon>Eukaryota</taxon>
        <taxon>Fungi</taxon>
        <taxon>Dikarya</taxon>
        <taxon>Ascomycota</taxon>
        <taxon>Pezizomycotina</taxon>
        <taxon>Eurotiomycetes</taxon>
        <taxon>Eurotiomycetidae</taxon>
        <taxon>Eurotiales</taxon>
        <taxon>Aspergillaceae</taxon>
        <taxon>Penicillium</taxon>
    </lineage>
</organism>
<dbReference type="Proteomes" id="UP000191342">
    <property type="component" value="Unassembled WGS sequence"/>
</dbReference>
<accession>A0A1V6TD51</accession>
<evidence type="ECO:0000256" key="4">
    <source>
        <dbReference type="SAM" id="MobiDB-lite"/>
    </source>
</evidence>
<evidence type="ECO:0000256" key="2">
    <source>
        <dbReference type="ARBA" id="ARBA00023043"/>
    </source>
</evidence>
<keyword evidence="1" id="KW-0677">Repeat</keyword>
<feature type="repeat" description="ANK" evidence="3">
    <location>
        <begin position="225"/>
        <end position="257"/>
    </location>
</feature>
<sequence length="683" mass="75525">MDNLNLDYDGSSQRWNAVLTKLNLWKLEEYDKIVFLNVDSVIFRPIYDIFEDPATNMRATVNPTPKMPKNYKIAASHDSRMDSNAQLVLGQESYQKDHMNNGIAQRNGGYTLEWAAIDGSTSTGRRILEAGAPPDACGGEAWQPFALAAVHGHTGIIGLLYEHGVNLNPRFNDYDWKNYLDDEEDVEDREEGHPLSMAASHGHISVVKLLLGYGVRPDLPTSGYEKRTGLHLASEQGYLDVVRVLANAGSAINTQDGHGKTPLAFAATGHLDIVQFVLSRRADPNITAHHTGTWLCMAFHSDGQKPLFQLSRAAQGGHDDIVDLLLTRFDHVQSSTEPYQQPVLLCVAALNRPRYTPHRPADKTKLRPQPPSLAWAAERNQPVAIDILLFFHGARITPRTDNDDEPRLIRAITEGHKEAVATLLAHGANPSNNPPPGGKTLCRAIPNPLSLLLSHKADPTIYLPKPNPPRPPQGSRASRRPNIDRKHHPATVDPAFPSRGGEGTLCLLLDRGLVTPPEELDDHIAGGYLDVAAQHGEISLMRGLVYRGATATKGLLDFFREDGCSIDGMDDTGQTAFFMAICDGNEVAMRRVLERGAKPLVECCYESALSVAVSKNHIGVVRVILGAYDERALDLGKVERPLKRAEERALEEDVLEGDQKDDRSDIVRLLRQFYWRTRYPVCN</sequence>
<proteinExistence type="predicted"/>
<comment type="caution">
    <text evidence="5">The sequence shown here is derived from an EMBL/GenBank/DDBJ whole genome shotgun (WGS) entry which is preliminary data.</text>
</comment>
<evidence type="ECO:0000256" key="3">
    <source>
        <dbReference type="PROSITE-ProRule" id="PRU00023"/>
    </source>
</evidence>
<protein>
    <submittedName>
        <fullName evidence="5">Uncharacterized protein</fullName>
    </submittedName>
</protein>
<dbReference type="SUPFAM" id="SSF48403">
    <property type="entry name" value="Ankyrin repeat"/>
    <property type="match status" value="2"/>
</dbReference>
<dbReference type="PROSITE" id="PS50088">
    <property type="entry name" value="ANK_REPEAT"/>
    <property type="match status" value="2"/>
</dbReference>
<dbReference type="OrthoDB" id="341259at2759"/>
<dbReference type="AlphaFoldDB" id="A0A1V6TD51"/>
<feature type="repeat" description="ANK" evidence="3">
    <location>
        <begin position="190"/>
        <end position="222"/>
    </location>
</feature>
<dbReference type="STRING" id="254877.A0A1V6TD51"/>
<evidence type="ECO:0000313" key="5">
    <source>
        <dbReference type="EMBL" id="OQE24086.1"/>
    </source>
</evidence>
<dbReference type="InterPro" id="IPR029044">
    <property type="entry name" value="Nucleotide-diphossugar_trans"/>
</dbReference>